<comment type="caution">
    <text evidence="2">The sequence shown here is derived from an EMBL/GenBank/DDBJ whole genome shotgun (WGS) entry which is preliminary data.</text>
</comment>
<dbReference type="EMBL" id="JBFTWV010000377">
    <property type="protein sequence ID" value="KAL2782596.1"/>
    <property type="molecule type" value="Genomic_DNA"/>
</dbReference>
<evidence type="ECO:0000256" key="1">
    <source>
        <dbReference type="SAM" id="MobiDB-lite"/>
    </source>
</evidence>
<keyword evidence="3" id="KW-1185">Reference proteome</keyword>
<organism evidence="2 3">
    <name type="scientific">Aspergillus keveii</name>
    <dbReference type="NCBI Taxonomy" id="714993"/>
    <lineage>
        <taxon>Eukaryota</taxon>
        <taxon>Fungi</taxon>
        <taxon>Dikarya</taxon>
        <taxon>Ascomycota</taxon>
        <taxon>Pezizomycotina</taxon>
        <taxon>Eurotiomycetes</taxon>
        <taxon>Eurotiomycetidae</taxon>
        <taxon>Eurotiales</taxon>
        <taxon>Aspergillaceae</taxon>
        <taxon>Aspergillus</taxon>
        <taxon>Aspergillus subgen. Nidulantes</taxon>
    </lineage>
</organism>
<dbReference type="Proteomes" id="UP001610563">
    <property type="component" value="Unassembled WGS sequence"/>
</dbReference>
<sequence>MAIDLRAPPLRRPLPAHHLRLHHTLLRRSQTQLYLLHRIPLHHLAQPRHLPDPLRQAPLVGPHPQPQNLLPPPPPPLPLPLHRPHKLPSIEFLFITIFLLRLLKHHIKRTTAHLTRKTLVLPPQNRILAFSLNNAFRAILSIRAREHHNLRASQRDKHGKARRINIVVCGEIHGIVVIDAEGYC</sequence>
<evidence type="ECO:0000313" key="3">
    <source>
        <dbReference type="Proteomes" id="UP001610563"/>
    </source>
</evidence>
<reference evidence="2 3" key="1">
    <citation type="submission" date="2024-07" db="EMBL/GenBank/DDBJ databases">
        <title>Section-level genome sequencing and comparative genomics of Aspergillus sections Usti and Cavernicolus.</title>
        <authorList>
            <consortium name="Lawrence Berkeley National Laboratory"/>
            <person name="Nybo J.L."/>
            <person name="Vesth T.C."/>
            <person name="Theobald S."/>
            <person name="Frisvad J.C."/>
            <person name="Larsen T.O."/>
            <person name="Kjaerboelling I."/>
            <person name="Rothschild-Mancinelli K."/>
            <person name="Lyhne E.K."/>
            <person name="Kogle M.E."/>
            <person name="Barry K."/>
            <person name="Clum A."/>
            <person name="Na H."/>
            <person name="Ledsgaard L."/>
            <person name="Lin J."/>
            <person name="Lipzen A."/>
            <person name="Kuo A."/>
            <person name="Riley R."/>
            <person name="Mondo S."/>
            <person name="Labutti K."/>
            <person name="Haridas S."/>
            <person name="Pangalinan J."/>
            <person name="Salamov A.A."/>
            <person name="Simmons B.A."/>
            <person name="Magnuson J.K."/>
            <person name="Chen J."/>
            <person name="Drula E."/>
            <person name="Henrissat B."/>
            <person name="Wiebenga A."/>
            <person name="Lubbers R.J."/>
            <person name="Gomes A.C."/>
            <person name="Makela M.R."/>
            <person name="Stajich J."/>
            <person name="Grigoriev I.V."/>
            <person name="Mortensen U.H."/>
            <person name="De Vries R.P."/>
            <person name="Baker S.E."/>
            <person name="Andersen M.R."/>
        </authorList>
    </citation>
    <scope>NUCLEOTIDE SEQUENCE [LARGE SCALE GENOMIC DNA]</scope>
    <source>
        <strain evidence="2 3">CBS 209.92</strain>
    </source>
</reference>
<proteinExistence type="predicted"/>
<feature type="compositionally biased region" description="Pro residues" evidence="1">
    <location>
        <begin position="61"/>
        <end position="75"/>
    </location>
</feature>
<protein>
    <submittedName>
        <fullName evidence="2">Uncharacterized protein</fullName>
    </submittedName>
</protein>
<gene>
    <name evidence="2" type="ORF">BJX66DRAFT_320315</name>
</gene>
<feature type="region of interest" description="Disordered" evidence="1">
    <location>
        <begin position="52"/>
        <end position="75"/>
    </location>
</feature>
<accession>A0ABR4FH89</accession>
<evidence type="ECO:0000313" key="2">
    <source>
        <dbReference type="EMBL" id="KAL2782596.1"/>
    </source>
</evidence>
<name>A0ABR4FH89_9EURO</name>